<keyword evidence="2" id="KW-0560">Oxidoreductase</keyword>
<gene>
    <name evidence="5" type="ORF">A3G54_01370</name>
</gene>
<accession>A0A1F5XZ46</accession>
<dbReference type="InterPro" id="IPR001613">
    <property type="entry name" value="Flavin_amine_oxidase"/>
</dbReference>
<dbReference type="InterPro" id="IPR050281">
    <property type="entry name" value="Flavin_monoamine_oxidase"/>
</dbReference>
<dbReference type="AlphaFoldDB" id="A0A1F5XZ46"/>
<dbReference type="SUPFAM" id="SSF51905">
    <property type="entry name" value="FAD/NAD(P)-binding domain"/>
    <property type="match status" value="1"/>
</dbReference>
<dbReference type="InterPro" id="IPR036188">
    <property type="entry name" value="FAD/NAD-bd_sf"/>
</dbReference>
<evidence type="ECO:0000313" key="6">
    <source>
        <dbReference type="Proteomes" id="UP000178894"/>
    </source>
</evidence>
<organism evidence="5 6">
    <name type="scientific">Candidatus Giovannonibacteria bacterium RIFCSPLOWO2_12_FULL_44_15</name>
    <dbReference type="NCBI Taxonomy" id="1798364"/>
    <lineage>
        <taxon>Bacteria</taxon>
        <taxon>Candidatus Giovannoniibacteriota</taxon>
    </lineage>
</organism>
<dbReference type="GO" id="GO:0016491">
    <property type="term" value="F:oxidoreductase activity"/>
    <property type="evidence" value="ECO:0007669"/>
    <property type="project" value="UniProtKB-KW"/>
</dbReference>
<feature type="domain" description="Amine oxidase" evidence="4">
    <location>
        <begin position="22"/>
        <end position="429"/>
    </location>
</feature>
<dbReference type="SUPFAM" id="SSF54373">
    <property type="entry name" value="FAD-linked reductases, C-terminal domain"/>
    <property type="match status" value="1"/>
</dbReference>
<dbReference type="Proteomes" id="UP000178894">
    <property type="component" value="Unassembled WGS sequence"/>
</dbReference>
<name>A0A1F5XZ46_9BACT</name>
<evidence type="ECO:0000256" key="3">
    <source>
        <dbReference type="PIRSR" id="PIRSR601613-1"/>
    </source>
</evidence>
<feature type="binding site" evidence="3">
    <location>
        <begin position="41"/>
        <end position="42"/>
    </location>
    <ligand>
        <name>FAD</name>
        <dbReference type="ChEBI" id="CHEBI:57692"/>
    </ligand>
</feature>
<dbReference type="InterPro" id="IPR002937">
    <property type="entry name" value="Amino_oxidase"/>
</dbReference>
<dbReference type="Gene3D" id="3.50.50.60">
    <property type="entry name" value="FAD/NAD(P)-binding domain"/>
    <property type="match status" value="1"/>
</dbReference>
<evidence type="ECO:0000256" key="2">
    <source>
        <dbReference type="ARBA" id="ARBA00023002"/>
    </source>
</evidence>
<protein>
    <recommendedName>
        <fullName evidence="4">Amine oxidase domain-containing protein</fullName>
    </recommendedName>
</protein>
<feature type="binding site" evidence="3">
    <location>
        <position position="211"/>
    </location>
    <ligand>
        <name>FAD</name>
        <dbReference type="ChEBI" id="CHEBI:57692"/>
    </ligand>
</feature>
<sequence>MNIHPILEESKADVVIIGAGAAGLMAARELGKAGKKVTILEARDRIGGRIWPLSKDEFGYDAQAGAEYVHGEARLAKYLMKEAGMTLIQTQGDMWNSYGGDVAINNERIPNQDELHGKLRELKGDMPIAEFIEKYFPGEKYISLRNSIFGIVEGYDAADPMRASTFSLRDEWLGGQDWLQYRLKEGYGAMLKFLESECRKNGTEIELNKIVREVVIHNGKTNVRTADGNNYEAEKVIVTVPLPILADIKFTPAIPEKLEAARKIGYGGVIKILLKFKSRWWINAFGKDFGEMDFIFSNEEIRTWWTQYPDLIPVLTGWLAGPKSQEFLHSSDEEIIEAGIGSLAKIFKVDNEYVKKELVHAKVANWPADLYAKGAYSYWTPESEKAQEELLKPVDNRIFFAGEAFDRGGEASTVEGALASGREAAKKILNSSLTD</sequence>
<evidence type="ECO:0000313" key="5">
    <source>
        <dbReference type="EMBL" id="OGF93237.1"/>
    </source>
</evidence>
<comment type="caution">
    <text evidence="5">The sequence shown here is derived from an EMBL/GenBank/DDBJ whole genome shotgun (WGS) entry which is preliminary data.</text>
</comment>
<dbReference type="PANTHER" id="PTHR10742">
    <property type="entry name" value="FLAVIN MONOAMINE OXIDASE"/>
    <property type="match status" value="1"/>
</dbReference>
<evidence type="ECO:0000259" key="4">
    <source>
        <dbReference type="Pfam" id="PF01593"/>
    </source>
</evidence>
<comment type="cofactor">
    <cofactor evidence="1">
        <name>FAD</name>
        <dbReference type="ChEBI" id="CHEBI:57692"/>
    </cofactor>
</comment>
<dbReference type="PRINTS" id="PR00757">
    <property type="entry name" value="AMINEOXDASEF"/>
</dbReference>
<proteinExistence type="predicted"/>
<dbReference type="STRING" id="1798364.A3G54_01370"/>
<dbReference type="EMBL" id="MFIQ01000026">
    <property type="protein sequence ID" value="OGF93237.1"/>
    <property type="molecule type" value="Genomic_DNA"/>
</dbReference>
<dbReference type="PANTHER" id="PTHR10742:SF410">
    <property type="entry name" value="LYSINE-SPECIFIC HISTONE DEMETHYLASE 2"/>
    <property type="match status" value="1"/>
</dbReference>
<reference evidence="5 6" key="1">
    <citation type="journal article" date="2016" name="Nat. Commun.">
        <title>Thousands of microbial genomes shed light on interconnected biogeochemical processes in an aquifer system.</title>
        <authorList>
            <person name="Anantharaman K."/>
            <person name="Brown C.T."/>
            <person name="Hug L.A."/>
            <person name="Sharon I."/>
            <person name="Castelle C.J."/>
            <person name="Probst A.J."/>
            <person name="Thomas B.C."/>
            <person name="Singh A."/>
            <person name="Wilkins M.J."/>
            <person name="Karaoz U."/>
            <person name="Brodie E.L."/>
            <person name="Williams K.H."/>
            <person name="Hubbard S.S."/>
            <person name="Banfield J.F."/>
        </authorList>
    </citation>
    <scope>NUCLEOTIDE SEQUENCE [LARGE SCALE GENOMIC DNA]</scope>
</reference>
<dbReference type="Pfam" id="PF01593">
    <property type="entry name" value="Amino_oxidase"/>
    <property type="match status" value="1"/>
</dbReference>
<evidence type="ECO:0000256" key="1">
    <source>
        <dbReference type="ARBA" id="ARBA00001974"/>
    </source>
</evidence>